<name>A0A3L6RUN3_PANMI</name>
<evidence type="ECO:0000313" key="3">
    <source>
        <dbReference type="Proteomes" id="UP000275267"/>
    </source>
</evidence>
<dbReference type="Proteomes" id="UP000275267">
    <property type="component" value="Unassembled WGS sequence"/>
</dbReference>
<feature type="region of interest" description="Disordered" evidence="1">
    <location>
        <begin position="258"/>
        <end position="293"/>
    </location>
</feature>
<protein>
    <submittedName>
        <fullName evidence="2">Retrotransposon protein, putative, Ty3-gypsy subclass</fullName>
    </submittedName>
</protein>
<evidence type="ECO:0000256" key="1">
    <source>
        <dbReference type="SAM" id="MobiDB-lite"/>
    </source>
</evidence>
<keyword evidence="3" id="KW-1185">Reference proteome</keyword>
<dbReference type="PANTHER" id="PTHR33026:SF7">
    <property type="entry name" value="OS03G0100275 PROTEIN"/>
    <property type="match status" value="1"/>
</dbReference>
<dbReference type="AlphaFoldDB" id="A0A3L6RUN3"/>
<gene>
    <name evidence="2" type="ORF">C2845_PM11G04620</name>
</gene>
<dbReference type="PANTHER" id="PTHR33026">
    <property type="entry name" value="OS06G0360600 PROTEIN"/>
    <property type="match status" value="1"/>
</dbReference>
<feature type="compositionally biased region" description="Basic residues" evidence="1">
    <location>
        <begin position="1"/>
        <end position="13"/>
    </location>
</feature>
<proteinExistence type="predicted"/>
<evidence type="ECO:0000313" key="2">
    <source>
        <dbReference type="EMBL" id="RLN09295.1"/>
    </source>
</evidence>
<accession>A0A3L6RUN3</accession>
<comment type="caution">
    <text evidence="2">The sequence shown here is derived from an EMBL/GenBank/DDBJ whole genome shotgun (WGS) entry which is preliminary data.</text>
</comment>
<sequence>MPRKSIAGRRKKRGSEGGDESSPLAKVAKTAAEGEWRSSTIWERDLLLFVAERAFLGIRPHFNLFRHLFHLKPQPDEHNPALVGGAGVKLCDKVLYLEYTTLGSLSGWHRQWFYIWNHKPSLPGRDDSPPQCQECWLEKLTEEESRDIPELMARIKALKDKGITEESVAYSFIERRIQPLQQRVHLGFEYKGIRNPARLARDVPFIEEIMRRGTRLFTGVNSEPDIPRLFSASNPLDSSFVECKLTWSGSGLTRLSRSLKSQPRIRPPRRPQKMLQPTRRAHSEWRPASGGPL</sequence>
<dbReference type="OrthoDB" id="685425at2759"/>
<feature type="region of interest" description="Disordered" evidence="1">
    <location>
        <begin position="1"/>
        <end position="26"/>
    </location>
</feature>
<dbReference type="EMBL" id="PQIB02000007">
    <property type="protein sequence ID" value="RLN09295.1"/>
    <property type="molecule type" value="Genomic_DNA"/>
</dbReference>
<organism evidence="2 3">
    <name type="scientific">Panicum miliaceum</name>
    <name type="common">Proso millet</name>
    <name type="synonym">Broomcorn millet</name>
    <dbReference type="NCBI Taxonomy" id="4540"/>
    <lineage>
        <taxon>Eukaryota</taxon>
        <taxon>Viridiplantae</taxon>
        <taxon>Streptophyta</taxon>
        <taxon>Embryophyta</taxon>
        <taxon>Tracheophyta</taxon>
        <taxon>Spermatophyta</taxon>
        <taxon>Magnoliopsida</taxon>
        <taxon>Liliopsida</taxon>
        <taxon>Poales</taxon>
        <taxon>Poaceae</taxon>
        <taxon>PACMAD clade</taxon>
        <taxon>Panicoideae</taxon>
        <taxon>Panicodae</taxon>
        <taxon>Paniceae</taxon>
        <taxon>Panicinae</taxon>
        <taxon>Panicum</taxon>
        <taxon>Panicum sect. Panicum</taxon>
    </lineage>
</organism>
<reference evidence="3" key="1">
    <citation type="journal article" date="2019" name="Nat. Commun.">
        <title>The genome of broomcorn millet.</title>
        <authorList>
            <person name="Zou C."/>
            <person name="Miki D."/>
            <person name="Li D."/>
            <person name="Tang Q."/>
            <person name="Xiao L."/>
            <person name="Rajput S."/>
            <person name="Deng P."/>
            <person name="Jia W."/>
            <person name="Huang R."/>
            <person name="Zhang M."/>
            <person name="Sun Y."/>
            <person name="Hu J."/>
            <person name="Fu X."/>
            <person name="Schnable P.S."/>
            <person name="Li F."/>
            <person name="Zhang H."/>
            <person name="Feng B."/>
            <person name="Zhu X."/>
            <person name="Liu R."/>
            <person name="Schnable J.C."/>
            <person name="Zhu J.-K."/>
            <person name="Zhang H."/>
        </authorList>
    </citation>
    <scope>NUCLEOTIDE SEQUENCE [LARGE SCALE GENOMIC DNA]</scope>
</reference>